<name>A0A2P2KE30_RHIMU</name>
<accession>A0A2P2KE30</accession>
<dbReference type="EMBL" id="GGEC01023508">
    <property type="protein sequence ID" value="MBX03992.1"/>
    <property type="molecule type" value="Transcribed_RNA"/>
</dbReference>
<organism evidence="1">
    <name type="scientific">Rhizophora mucronata</name>
    <name type="common">Asiatic mangrove</name>
    <dbReference type="NCBI Taxonomy" id="61149"/>
    <lineage>
        <taxon>Eukaryota</taxon>
        <taxon>Viridiplantae</taxon>
        <taxon>Streptophyta</taxon>
        <taxon>Embryophyta</taxon>
        <taxon>Tracheophyta</taxon>
        <taxon>Spermatophyta</taxon>
        <taxon>Magnoliopsida</taxon>
        <taxon>eudicotyledons</taxon>
        <taxon>Gunneridae</taxon>
        <taxon>Pentapetalae</taxon>
        <taxon>rosids</taxon>
        <taxon>fabids</taxon>
        <taxon>Malpighiales</taxon>
        <taxon>Rhizophoraceae</taxon>
        <taxon>Rhizophora</taxon>
    </lineage>
</organism>
<reference evidence="1" key="1">
    <citation type="submission" date="2018-02" db="EMBL/GenBank/DDBJ databases">
        <title>Rhizophora mucronata_Transcriptome.</title>
        <authorList>
            <person name="Meera S.P."/>
            <person name="Sreeshan A."/>
            <person name="Augustine A."/>
        </authorList>
    </citation>
    <scope>NUCLEOTIDE SEQUENCE</scope>
    <source>
        <tissue evidence="1">Leaf</tissue>
    </source>
</reference>
<proteinExistence type="predicted"/>
<protein>
    <submittedName>
        <fullName evidence="1">Uncharacterized protein</fullName>
    </submittedName>
</protein>
<dbReference type="AlphaFoldDB" id="A0A2P2KE30"/>
<evidence type="ECO:0000313" key="1">
    <source>
        <dbReference type="EMBL" id="MBX03992.1"/>
    </source>
</evidence>
<sequence length="154" mass="16606">MISKGEKRGCYNTGFGCLRPSTTSTNSSKFITLILPPSFKATSTNVATPEIMPLSTTPGTILMFFSSSAGFCIALGKLTSMTIFPRSVITEPSFLKADRISGTPPRAISRLKTGDTATGRTSTATGILLPRRWTTFVCSTNIIHTFAMESITYF</sequence>